<dbReference type="Gene3D" id="1.10.260.40">
    <property type="entry name" value="lambda repressor-like DNA-binding domains"/>
    <property type="match status" value="1"/>
</dbReference>
<dbReference type="AlphaFoldDB" id="A0A4P7VGB4"/>
<protein>
    <submittedName>
        <fullName evidence="2">XRE family transcriptional regulator</fullName>
    </submittedName>
</protein>
<evidence type="ECO:0000313" key="2">
    <source>
        <dbReference type="EMBL" id="QCD35370.1"/>
    </source>
</evidence>
<proteinExistence type="predicted"/>
<dbReference type="EMBL" id="CP039393">
    <property type="protein sequence ID" value="QCD35370.1"/>
    <property type="molecule type" value="Genomic_DNA"/>
</dbReference>
<dbReference type="InterPro" id="IPR001387">
    <property type="entry name" value="Cro/C1-type_HTH"/>
</dbReference>
<gene>
    <name evidence="2" type="ORF">E7746_05400</name>
</gene>
<dbReference type="RefSeq" id="WP_136410100.1">
    <property type="nucleotide sequence ID" value="NZ_CP039393.1"/>
</dbReference>
<dbReference type="InterPro" id="IPR010982">
    <property type="entry name" value="Lambda_DNA-bd_dom_sf"/>
</dbReference>
<reference evidence="2 3" key="1">
    <citation type="submission" date="2019-02" db="EMBL/GenBank/DDBJ databases">
        <title>Isolation and identification of novel species under the genus Muribaculum.</title>
        <authorList>
            <person name="Miyake S."/>
            <person name="Ding Y."/>
            <person name="Low A."/>
            <person name="Soh M."/>
            <person name="Seedorf H."/>
        </authorList>
    </citation>
    <scope>NUCLEOTIDE SEQUENCE [LARGE SCALE GENOMIC DNA]</scope>
    <source>
        <strain evidence="2 3">TLL-A4</strain>
    </source>
</reference>
<dbReference type="PROSITE" id="PS50943">
    <property type="entry name" value="HTH_CROC1"/>
    <property type="match status" value="1"/>
</dbReference>
<accession>A0A4P7VGB4</accession>
<dbReference type="KEGG" id="mgod:E7746_05400"/>
<dbReference type="GO" id="GO:0003677">
    <property type="term" value="F:DNA binding"/>
    <property type="evidence" value="ECO:0007669"/>
    <property type="project" value="InterPro"/>
</dbReference>
<name>A0A4P7VGB4_9BACT</name>
<evidence type="ECO:0000259" key="1">
    <source>
        <dbReference type="PROSITE" id="PS50943"/>
    </source>
</evidence>
<feature type="domain" description="HTH cro/C1-type" evidence="1">
    <location>
        <begin position="7"/>
        <end position="61"/>
    </location>
</feature>
<dbReference type="SUPFAM" id="SSF47413">
    <property type="entry name" value="lambda repressor-like DNA-binding domains"/>
    <property type="match status" value="1"/>
</dbReference>
<dbReference type="Proteomes" id="UP000297031">
    <property type="component" value="Chromosome"/>
</dbReference>
<keyword evidence="3" id="KW-1185">Reference proteome</keyword>
<evidence type="ECO:0000313" key="3">
    <source>
        <dbReference type="Proteomes" id="UP000297031"/>
    </source>
</evidence>
<dbReference type="OrthoDB" id="1034290at2"/>
<dbReference type="CDD" id="cd00093">
    <property type="entry name" value="HTH_XRE"/>
    <property type="match status" value="1"/>
</dbReference>
<organism evidence="2 3">
    <name type="scientific">Muribaculum gordoncarteri</name>
    <dbReference type="NCBI Taxonomy" id="2530390"/>
    <lineage>
        <taxon>Bacteria</taxon>
        <taxon>Pseudomonadati</taxon>
        <taxon>Bacteroidota</taxon>
        <taxon>Bacteroidia</taxon>
        <taxon>Bacteroidales</taxon>
        <taxon>Muribaculaceae</taxon>
        <taxon>Muribaculum</taxon>
    </lineage>
</organism>
<sequence length="176" mass="19601">MDIASRIKIFMDYLGIPSSQFADTCGIPRPSLSQLLNGRNKKVSDEVIGKIHDAYPSLSVLWLMFGEGSMVPDANNEISEPENDLFSASQAAESNDNEGFALDSDFVQSEVLQMPEKIDESANSIKRPIRKENNVADTVQPAPQASMSLNFDNTKKIVNIMVFYNDNSFEWFVPKS</sequence>